<reference evidence="2" key="2">
    <citation type="journal article" date="2023" name="Syst. Appl. Microbiol.">
        <title>Govania unica gen. nov., sp. nov., a rare biosphere bacterium that represents a novel family in the class Alphaproteobacteria.</title>
        <authorList>
            <person name="Vandamme P."/>
            <person name="Peeters C."/>
            <person name="Hettiarachchi A."/>
            <person name="Cnockaert M."/>
            <person name="Carlier A."/>
        </authorList>
    </citation>
    <scope>NUCLEOTIDE SEQUENCE</scope>
    <source>
        <strain evidence="2">LMG 31809</strain>
    </source>
</reference>
<evidence type="ECO:0000313" key="2">
    <source>
        <dbReference type="EMBL" id="MDA5194796.1"/>
    </source>
</evidence>
<protein>
    <submittedName>
        <fullName evidence="2">GcrA family cell cycle regulator</fullName>
    </submittedName>
</protein>
<sequence>MSWTDDRIGLLKELWEKGLSASQIATELGGVTRNAVIGKAHRMGLSSRPSPVKADTAKQASTTAARPAAPKKQPEKKAVKQRVTLLDLTDRMCKWPFGHPGDADFHFCGKQAEQTVPYCAEHCAQAYQAQTSRRDRRISNQRRVMNGPVR</sequence>
<comment type="caution">
    <text evidence="2">The sequence shown here is derived from an EMBL/GenBank/DDBJ whole genome shotgun (WGS) entry which is preliminary data.</text>
</comment>
<evidence type="ECO:0000313" key="3">
    <source>
        <dbReference type="Proteomes" id="UP001141619"/>
    </source>
</evidence>
<dbReference type="Gene3D" id="1.10.10.60">
    <property type="entry name" value="Homeodomain-like"/>
    <property type="match status" value="1"/>
</dbReference>
<dbReference type="RefSeq" id="WP_274944503.1">
    <property type="nucleotide sequence ID" value="NZ_JANWOI010000004.1"/>
</dbReference>
<feature type="compositionally biased region" description="Low complexity" evidence="1">
    <location>
        <begin position="57"/>
        <end position="71"/>
    </location>
</feature>
<dbReference type="AlphaFoldDB" id="A0A9X3TZF1"/>
<dbReference type="EMBL" id="JANWOI010000004">
    <property type="protein sequence ID" value="MDA5194796.1"/>
    <property type="molecule type" value="Genomic_DNA"/>
</dbReference>
<feature type="region of interest" description="Disordered" evidence="1">
    <location>
        <begin position="42"/>
        <end position="80"/>
    </location>
</feature>
<dbReference type="InterPro" id="IPR011681">
    <property type="entry name" value="GcrA"/>
</dbReference>
<reference evidence="2" key="1">
    <citation type="submission" date="2022-08" db="EMBL/GenBank/DDBJ databases">
        <authorList>
            <person name="Vandamme P."/>
            <person name="Hettiarachchi A."/>
            <person name="Peeters C."/>
            <person name="Cnockaert M."/>
            <person name="Carlier A."/>
        </authorList>
    </citation>
    <scope>NUCLEOTIDE SEQUENCE</scope>
    <source>
        <strain evidence="2">LMG 31809</strain>
    </source>
</reference>
<accession>A0A9X3TZF1</accession>
<proteinExistence type="predicted"/>
<dbReference type="Proteomes" id="UP001141619">
    <property type="component" value="Unassembled WGS sequence"/>
</dbReference>
<dbReference type="Pfam" id="PF07750">
    <property type="entry name" value="GcrA"/>
    <property type="match status" value="1"/>
</dbReference>
<gene>
    <name evidence="2" type="ORF">NYP16_12620</name>
</gene>
<organism evidence="2 3">
    <name type="scientific">Govanella unica</name>
    <dbReference type="NCBI Taxonomy" id="2975056"/>
    <lineage>
        <taxon>Bacteria</taxon>
        <taxon>Pseudomonadati</taxon>
        <taxon>Pseudomonadota</taxon>
        <taxon>Alphaproteobacteria</taxon>
        <taxon>Emcibacterales</taxon>
        <taxon>Govanellaceae</taxon>
        <taxon>Govanella</taxon>
    </lineage>
</organism>
<keyword evidence="3" id="KW-1185">Reference proteome</keyword>
<evidence type="ECO:0000256" key="1">
    <source>
        <dbReference type="SAM" id="MobiDB-lite"/>
    </source>
</evidence>
<name>A0A9X3TZF1_9PROT</name>